<accession>A0A552FSX2</accession>
<evidence type="ECO:0000313" key="2">
    <source>
        <dbReference type="Proteomes" id="UP000320293"/>
    </source>
</evidence>
<feature type="non-terminal residue" evidence="1">
    <location>
        <position position="240"/>
    </location>
</feature>
<comment type="caution">
    <text evidence="1">The sequence shown here is derived from an EMBL/GenBank/DDBJ whole genome shotgun (WGS) entry which is preliminary data.</text>
</comment>
<name>A0A552FSX2_MICAE</name>
<gene>
    <name evidence="1" type="ORF">EWV91_06995</name>
</gene>
<dbReference type="EMBL" id="SFBF01000129">
    <property type="protein sequence ID" value="TRU49810.1"/>
    <property type="molecule type" value="Genomic_DNA"/>
</dbReference>
<sequence>MSTQILNNGVSINIVKNGVSRLLLKSQIKEVNVAKDGMVKIEACGCSTPCFYIRHEEVTNPATASPEALRDAIMTMLPSGNAAGTAAGGATEMQQITQTSKLSEIKAAVTDNLSDKALASKQEEQTVKLQHITTAVVNGSNLISTTITNHLADKATAANQQAQTAELQNITTTIASKTDQISSTITEHLTNKALASKQDEQLNELVNIRDAVSDVSETVTATIRDQLSTKATKEAQDLQL</sequence>
<evidence type="ECO:0000313" key="1">
    <source>
        <dbReference type="EMBL" id="TRU49810.1"/>
    </source>
</evidence>
<dbReference type="Proteomes" id="UP000320293">
    <property type="component" value="Unassembled WGS sequence"/>
</dbReference>
<organism evidence="1 2">
    <name type="scientific">Microcystis aeruginosa Ma_QC_Ca_00000000_S207</name>
    <dbReference type="NCBI Taxonomy" id="2486251"/>
    <lineage>
        <taxon>Bacteria</taxon>
        <taxon>Bacillati</taxon>
        <taxon>Cyanobacteriota</taxon>
        <taxon>Cyanophyceae</taxon>
        <taxon>Oscillatoriophycideae</taxon>
        <taxon>Chroococcales</taxon>
        <taxon>Microcystaceae</taxon>
        <taxon>Microcystis</taxon>
    </lineage>
</organism>
<dbReference type="AlphaFoldDB" id="A0A552FSX2"/>
<protein>
    <submittedName>
        <fullName evidence="1">Uncharacterized protein</fullName>
    </submittedName>
</protein>
<reference evidence="1 2" key="1">
    <citation type="submission" date="2019-01" db="EMBL/GenBank/DDBJ databases">
        <title>Coherence of Microcystis species and biogeography revealed through population genomics.</title>
        <authorList>
            <person name="Perez-Carrascal O.M."/>
            <person name="Terrat Y."/>
            <person name="Giani A."/>
            <person name="Fortin N."/>
            <person name="Tromas N."/>
            <person name="Shapiro B.J."/>
        </authorList>
    </citation>
    <scope>NUCLEOTIDE SEQUENCE [LARGE SCALE GENOMIC DNA]</scope>
    <source>
        <strain evidence="1">Ma_QC_Ca_00000000_S207</strain>
    </source>
</reference>
<proteinExistence type="predicted"/>